<feature type="non-terminal residue" evidence="1">
    <location>
        <position position="1"/>
    </location>
</feature>
<sequence>RNGKLVSCKYRTTDKKFWQVEGEIDKLSLEEAGYRNCLSVPNGAVSKFLTKVFGVNDDIMMHHVDDEALVRKATHPRWVGRVVGVGGTIDFHLTLTAELACSVGYSKVCVWDWGTLYKDLDRFLYWLYLVVDKKKVLNWGLKYKEEDILASLLLSILTLITNYLEALVTEHEQEEGCGFWPVGPPKPYLVQTRQHQLAKENISKFLGEGPSVPCIDLGITITLNVI</sequence>
<keyword evidence="2" id="KW-1185">Reference proteome</keyword>
<gene>
    <name evidence="1" type="ORF">HPP92_013193</name>
</gene>
<name>A0A835QYX8_VANPL</name>
<protein>
    <submittedName>
        <fullName evidence="1">Uncharacterized protein</fullName>
    </submittedName>
</protein>
<dbReference type="AlphaFoldDB" id="A0A835QYX8"/>
<proteinExistence type="predicted"/>
<dbReference type="OrthoDB" id="64767at2759"/>
<comment type="caution">
    <text evidence="1">The sequence shown here is derived from an EMBL/GenBank/DDBJ whole genome shotgun (WGS) entry which is preliminary data.</text>
</comment>
<organism evidence="1 2">
    <name type="scientific">Vanilla planifolia</name>
    <name type="common">Vanilla</name>
    <dbReference type="NCBI Taxonomy" id="51239"/>
    <lineage>
        <taxon>Eukaryota</taxon>
        <taxon>Viridiplantae</taxon>
        <taxon>Streptophyta</taxon>
        <taxon>Embryophyta</taxon>
        <taxon>Tracheophyta</taxon>
        <taxon>Spermatophyta</taxon>
        <taxon>Magnoliopsida</taxon>
        <taxon>Liliopsida</taxon>
        <taxon>Asparagales</taxon>
        <taxon>Orchidaceae</taxon>
        <taxon>Vanilloideae</taxon>
        <taxon>Vanilleae</taxon>
        <taxon>Vanilla</taxon>
    </lineage>
</organism>
<evidence type="ECO:0000313" key="2">
    <source>
        <dbReference type="Proteomes" id="UP000636800"/>
    </source>
</evidence>
<evidence type="ECO:0000313" key="1">
    <source>
        <dbReference type="EMBL" id="KAG0476352.1"/>
    </source>
</evidence>
<reference evidence="1 2" key="1">
    <citation type="journal article" date="2020" name="Nat. Food">
        <title>A phased Vanilla planifolia genome enables genetic improvement of flavour and production.</title>
        <authorList>
            <person name="Hasing T."/>
            <person name="Tang H."/>
            <person name="Brym M."/>
            <person name="Khazi F."/>
            <person name="Huang T."/>
            <person name="Chambers A.H."/>
        </authorList>
    </citation>
    <scope>NUCLEOTIDE SEQUENCE [LARGE SCALE GENOMIC DNA]</scope>
    <source>
        <tissue evidence="1">Leaf</tissue>
    </source>
</reference>
<dbReference type="Proteomes" id="UP000636800">
    <property type="component" value="Chromosome 6"/>
</dbReference>
<accession>A0A835QYX8</accession>
<dbReference type="EMBL" id="JADCNL010000006">
    <property type="protein sequence ID" value="KAG0476352.1"/>
    <property type="molecule type" value="Genomic_DNA"/>
</dbReference>